<dbReference type="GO" id="GO:0051301">
    <property type="term" value="P:cell division"/>
    <property type="evidence" value="ECO:0007669"/>
    <property type="project" value="UniProtKB-KW"/>
</dbReference>
<dbReference type="RefSeq" id="WP_002966267.1">
    <property type="nucleotide sequence ID" value="NZ_EQ999534.1"/>
</dbReference>
<comment type="similarity">
    <text evidence="1 4">Belongs to the MinE family.</text>
</comment>
<accession>A0A0E1X7V8</accession>
<proteinExistence type="inferred from homology"/>
<dbReference type="InterPro" id="IPR036707">
    <property type="entry name" value="MinE_sf"/>
</dbReference>
<dbReference type="HAMAP" id="MF_00262">
    <property type="entry name" value="MinE"/>
    <property type="match status" value="1"/>
</dbReference>
<evidence type="ECO:0000256" key="3">
    <source>
        <dbReference type="ARBA" id="ARBA00025265"/>
    </source>
</evidence>
<name>A0A0E1X7V8_9HYPH</name>
<comment type="function">
    <text evidence="3 4">Prevents the cell division inhibition by proteins MinC and MinD at internal division sites while permitting inhibition at polar sites. This ensures cell division at the proper site by restricting the formation of a division septum at the midpoint of the long axis of the cell.</text>
</comment>
<dbReference type="GO" id="GO:0032955">
    <property type="term" value="P:regulation of division septum assembly"/>
    <property type="evidence" value="ECO:0007669"/>
    <property type="project" value="InterPro"/>
</dbReference>
<dbReference type="InterPro" id="IPR005527">
    <property type="entry name" value="MinE"/>
</dbReference>
<dbReference type="HOGENOM" id="CLU_137929_2_0_5"/>
<dbReference type="EMBL" id="EQ999534">
    <property type="protein sequence ID" value="EEZ29277.1"/>
    <property type="molecule type" value="Genomic_DNA"/>
</dbReference>
<dbReference type="Pfam" id="PF03776">
    <property type="entry name" value="MinE"/>
    <property type="match status" value="1"/>
</dbReference>
<sequence>MSIFRFFTRQQASAPQARERLQVLLAHERASYGGQSDLVAVLREEILAVIAKHIKVDREKVSVKMDRGDQVSTLEVDIELPLTAKKGRAA</sequence>
<evidence type="ECO:0000313" key="5">
    <source>
        <dbReference type="EMBL" id="EEZ29277.1"/>
    </source>
</evidence>
<dbReference type="GeneID" id="93015277"/>
<dbReference type="Gene3D" id="3.30.1070.10">
    <property type="entry name" value="Cell division topological specificity factor MinE"/>
    <property type="match status" value="1"/>
</dbReference>
<dbReference type="AlphaFoldDB" id="A0A0E1X7V8"/>
<evidence type="ECO:0000256" key="4">
    <source>
        <dbReference type="HAMAP-Rule" id="MF_00262"/>
    </source>
</evidence>
<dbReference type="NCBIfam" id="TIGR01215">
    <property type="entry name" value="minE"/>
    <property type="match status" value="1"/>
</dbReference>
<dbReference type="NCBIfam" id="NF001422">
    <property type="entry name" value="PRK00296.1"/>
    <property type="match status" value="1"/>
</dbReference>
<evidence type="ECO:0000256" key="2">
    <source>
        <dbReference type="ARBA" id="ARBA00020112"/>
    </source>
</evidence>
<dbReference type="Proteomes" id="UP000004659">
    <property type="component" value="Unassembled WGS sequence"/>
</dbReference>
<dbReference type="GeneID" id="99646413"/>
<reference evidence="5" key="1">
    <citation type="submission" date="2009-01" db="EMBL/GenBank/DDBJ databases">
        <title>The Genome Sequence of Brucella pinnipedialis M292/94/1.</title>
        <authorList>
            <consortium name="The Broad Institute Genome Sequencing Platform"/>
            <person name="Ward D."/>
            <person name="Young S.K."/>
            <person name="Kodira C.D."/>
            <person name="Zeng Q."/>
            <person name="Koehrsen M."/>
            <person name="Alvarado L."/>
            <person name="Berlin A."/>
            <person name="Borenstein D."/>
            <person name="Chen Z."/>
            <person name="Engels R."/>
            <person name="Freedman E."/>
            <person name="Gellesch M."/>
            <person name="Goldberg J."/>
            <person name="Griggs A."/>
            <person name="Gujja S."/>
            <person name="Heiman D."/>
            <person name="Hepburn T."/>
            <person name="Howarth C."/>
            <person name="Jen D."/>
            <person name="Larson L."/>
            <person name="Lewis B."/>
            <person name="Mehta T."/>
            <person name="Park D."/>
            <person name="Pearson M."/>
            <person name="Roberts A."/>
            <person name="Saif S."/>
            <person name="Shea T."/>
            <person name="Shenoy N."/>
            <person name="Sisk P."/>
            <person name="Stolte C."/>
            <person name="Sykes S."/>
            <person name="Walk T."/>
            <person name="White J."/>
            <person name="Yandava C."/>
            <person name="Whatmore A.M."/>
            <person name="Perrett L.L."/>
            <person name="O'Callaghan D."/>
            <person name="Nusbaum C."/>
            <person name="Galagan J."/>
            <person name="Birren B."/>
        </authorList>
    </citation>
    <scope>NUCLEOTIDE SEQUENCE [LARGE SCALE GENOMIC DNA]</scope>
    <source>
        <strain evidence="5">M292/94/1</strain>
    </source>
</reference>
<gene>
    <name evidence="4" type="primary">minE</name>
    <name evidence="5" type="ORF">BALG_02630</name>
</gene>
<dbReference type="SUPFAM" id="SSF55229">
    <property type="entry name" value="Cell division protein MinE topological specificity domain"/>
    <property type="match status" value="1"/>
</dbReference>
<keyword evidence="4" id="KW-0131">Cell cycle</keyword>
<organism evidence="5">
    <name type="scientific">Brucella pinnipedialis M292/94/1</name>
    <dbReference type="NCBI Taxonomy" id="520462"/>
    <lineage>
        <taxon>Bacteria</taxon>
        <taxon>Pseudomonadati</taxon>
        <taxon>Pseudomonadota</taxon>
        <taxon>Alphaproteobacteria</taxon>
        <taxon>Hyphomicrobiales</taxon>
        <taxon>Brucellaceae</taxon>
        <taxon>Brucella/Ochrobactrum group</taxon>
        <taxon>Brucella</taxon>
    </lineage>
</organism>
<evidence type="ECO:0000256" key="1">
    <source>
        <dbReference type="ARBA" id="ARBA00008168"/>
    </source>
</evidence>
<keyword evidence="4 5" id="KW-0132">Cell division</keyword>
<dbReference type="SMR" id="A0A0E1X7V8"/>
<protein>
    <recommendedName>
        <fullName evidence="2 4">Cell division topological specificity factor</fullName>
    </recommendedName>
</protein>